<reference evidence="2 3" key="1">
    <citation type="submission" date="2018-09" db="EMBL/GenBank/DDBJ databases">
        <title>Whole genome based analysis of evolution and adaptive divergence in Indian and Brazilian strains of Azospirillum brasilense.</title>
        <authorList>
            <person name="Singh C."/>
            <person name="Tripathi A.K."/>
        </authorList>
    </citation>
    <scope>NUCLEOTIDE SEQUENCE [LARGE SCALE GENOMIC DNA]</scope>
    <source>
        <strain evidence="2 3">MTCC4039</strain>
        <plasmid evidence="2 3">p1</plasmid>
    </source>
</reference>
<dbReference type="Gene3D" id="3.30.950.30">
    <property type="entry name" value="Schlafen, AAA domain"/>
    <property type="match status" value="1"/>
</dbReference>
<sequence length="508" mass="58401">MDLLELWTPDDIFAAAIRQGGEALVRFAEDSRIEWKSAKYEPKDLGDYFSMWANTQPSGGLVVVGIEKNGKVGGCLSVGIERVAEFERTGPDYCPDAQYDIRRIPVTRDDGTPDFLLAIRVYYRHDRLVETVRGDAFARAGNRKRRLSEEEKREVRINKGQIEYEKEEVSLSYPAEFDDLLVDEFCKEYKIKRGLVQHHTKEQILCLNHLGRMSDGKFRPNLACALLFALDPRTVIPGARIRFMRFEGTEEKTGQQFNAVKDVPVDGPLPRMIQEAEEVITSQIRNFTRLGRDGKFETKPEYPYDVWLEAIVNACVHRSYNFRNMNIYVKMFDNRLVVESPGGFPPPVTPDNIYETHNPRNPHLMNALFYLDYVKCAHEGTRRMRDMMKDANLPAPEFSQKEVGTHQVHVILRNNIEARKEFVDAGALKLIGETVYETLAQEEKQVINYVAEKGTINVSEASRLLHRDWSAAKNCLEGLANKQILMRKTKTNKQRDPSAHFVLRRRPT</sequence>
<dbReference type="Proteomes" id="UP000298693">
    <property type="component" value="Plasmid p1"/>
</dbReference>
<geneLocation type="plasmid" evidence="2">
    <name>p1</name>
</geneLocation>
<dbReference type="Gene3D" id="3.30.565.60">
    <property type="match status" value="1"/>
</dbReference>
<name>A0A4D8RCM2_AZOBR</name>
<dbReference type="PANTHER" id="PTHR30595">
    <property type="entry name" value="GLPR-RELATED TRANSCRIPTIONAL REPRESSOR"/>
    <property type="match status" value="1"/>
</dbReference>
<gene>
    <name evidence="2" type="ORF">D3869_18115</name>
</gene>
<keyword evidence="2" id="KW-0614">Plasmid</keyword>
<evidence type="ECO:0000313" key="3">
    <source>
        <dbReference type="Proteomes" id="UP000298693"/>
    </source>
</evidence>
<proteinExistence type="predicted"/>
<dbReference type="EMBL" id="CP032346">
    <property type="protein sequence ID" value="QCO17179.1"/>
    <property type="molecule type" value="Genomic_DNA"/>
</dbReference>
<protein>
    <recommendedName>
        <fullName evidence="1">Schlafen AlbA-2 domain-containing protein</fullName>
    </recommendedName>
</protein>
<dbReference type="InterPro" id="IPR038461">
    <property type="entry name" value="Schlafen_AlbA_2_dom_sf"/>
</dbReference>
<evidence type="ECO:0000259" key="1">
    <source>
        <dbReference type="Pfam" id="PF04326"/>
    </source>
</evidence>
<dbReference type="AlphaFoldDB" id="A0A4D8RCM2"/>
<accession>A0A4D8RCM2</accession>
<dbReference type="PANTHER" id="PTHR30595:SF6">
    <property type="entry name" value="SCHLAFEN ALBA-2 DOMAIN-CONTAINING PROTEIN"/>
    <property type="match status" value="1"/>
</dbReference>
<dbReference type="InterPro" id="IPR007421">
    <property type="entry name" value="Schlafen_AlbA_2_dom"/>
</dbReference>
<organism evidence="2 3">
    <name type="scientific">Azospirillum brasilense</name>
    <dbReference type="NCBI Taxonomy" id="192"/>
    <lineage>
        <taxon>Bacteria</taxon>
        <taxon>Pseudomonadati</taxon>
        <taxon>Pseudomonadota</taxon>
        <taxon>Alphaproteobacteria</taxon>
        <taxon>Rhodospirillales</taxon>
        <taxon>Azospirillaceae</taxon>
        <taxon>Azospirillum</taxon>
    </lineage>
</organism>
<dbReference type="InterPro" id="IPR038475">
    <property type="entry name" value="RecG_C_sf"/>
</dbReference>
<feature type="domain" description="Schlafen AlbA-2" evidence="1">
    <location>
        <begin position="29"/>
        <end position="147"/>
    </location>
</feature>
<dbReference type="Pfam" id="PF04326">
    <property type="entry name" value="SLFN_AlbA_2"/>
    <property type="match status" value="1"/>
</dbReference>
<evidence type="ECO:0000313" key="2">
    <source>
        <dbReference type="EMBL" id="QCO17179.1"/>
    </source>
</evidence>
<dbReference type="Pfam" id="PF13749">
    <property type="entry name" value="HATPase_c_4"/>
    <property type="match status" value="1"/>
</dbReference>